<organism evidence="1 2">
    <name type="scientific">Hordeum vulgare subsp. vulgare</name>
    <name type="common">Domesticated barley</name>
    <dbReference type="NCBI Taxonomy" id="112509"/>
    <lineage>
        <taxon>Eukaryota</taxon>
        <taxon>Viridiplantae</taxon>
        <taxon>Streptophyta</taxon>
        <taxon>Embryophyta</taxon>
        <taxon>Tracheophyta</taxon>
        <taxon>Spermatophyta</taxon>
        <taxon>Magnoliopsida</taxon>
        <taxon>Liliopsida</taxon>
        <taxon>Poales</taxon>
        <taxon>Poaceae</taxon>
        <taxon>BOP clade</taxon>
        <taxon>Pooideae</taxon>
        <taxon>Triticodae</taxon>
        <taxon>Triticeae</taxon>
        <taxon>Hordeinae</taxon>
        <taxon>Hordeum</taxon>
    </lineage>
</organism>
<name>A0A8I6XZR0_HORVV</name>
<reference evidence="1" key="3">
    <citation type="submission" date="2022-01" db="UniProtKB">
        <authorList>
            <consortium name="EnsemblPlants"/>
        </authorList>
    </citation>
    <scope>IDENTIFICATION</scope>
    <source>
        <strain evidence="1">subsp. vulgare</strain>
    </source>
</reference>
<dbReference type="Proteomes" id="UP000011116">
    <property type="component" value="Chromosome 5H"/>
</dbReference>
<dbReference type="AlphaFoldDB" id="A0A8I6XZR0"/>
<reference evidence="2" key="1">
    <citation type="journal article" date="2012" name="Nature">
        <title>A physical, genetic and functional sequence assembly of the barley genome.</title>
        <authorList>
            <consortium name="The International Barley Genome Sequencing Consortium"/>
            <person name="Mayer K.F."/>
            <person name="Waugh R."/>
            <person name="Brown J.W."/>
            <person name="Schulman A."/>
            <person name="Langridge P."/>
            <person name="Platzer M."/>
            <person name="Fincher G.B."/>
            <person name="Muehlbauer G.J."/>
            <person name="Sato K."/>
            <person name="Close T.J."/>
            <person name="Wise R.P."/>
            <person name="Stein N."/>
        </authorList>
    </citation>
    <scope>NUCLEOTIDE SEQUENCE [LARGE SCALE GENOMIC DNA]</scope>
    <source>
        <strain evidence="2">cv. Morex</strain>
    </source>
</reference>
<evidence type="ECO:0000313" key="1">
    <source>
        <dbReference type="EnsemblPlants" id="HORVU.MOREX.r3.5HG0489930.1.CDS1"/>
    </source>
</evidence>
<protein>
    <submittedName>
        <fullName evidence="1">Uncharacterized protein</fullName>
    </submittedName>
</protein>
<dbReference type="EnsemblPlants" id="HORVU.MOREX.r3.5HG0489930.1">
    <property type="protein sequence ID" value="HORVU.MOREX.r3.5HG0489930.1.CDS1"/>
    <property type="gene ID" value="HORVU.MOREX.r3.5HG0489930"/>
</dbReference>
<dbReference type="Gramene" id="HORVU.MOREX.r2.5HG0406010.1">
    <property type="protein sequence ID" value="HORVU.MOREX.r2.5HG0406010.1.CDS.1"/>
    <property type="gene ID" value="HORVU.MOREX.r2.5HG0406010"/>
</dbReference>
<accession>A0A8I6XZR0</accession>
<proteinExistence type="predicted"/>
<dbReference type="PANTHER" id="PTHR36617">
    <property type="entry name" value="PROTEIN, PUTATIVE-RELATED"/>
    <property type="match status" value="1"/>
</dbReference>
<evidence type="ECO:0000313" key="2">
    <source>
        <dbReference type="Proteomes" id="UP000011116"/>
    </source>
</evidence>
<dbReference type="PANTHER" id="PTHR36617:SF14">
    <property type="entry name" value="REVERSE TRANSCRIPTASE ZINC-BINDING DOMAIN-CONTAINING PROTEIN"/>
    <property type="match status" value="1"/>
</dbReference>
<dbReference type="Gramene" id="HORVU.MOREX.r3.5HG0489930.1">
    <property type="protein sequence ID" value="HORVU.MOREX.r3.5HG0489930.1.CDS1"/>
    <property type="gene ID" value="HORVU.MOREX.r3.5HG0489930"/>
</dbReference>
<reference evidence="1" key="2">
    <citation type="submission" date="2020-10" db="EMBL/GenBank/DDBJ databases">
        <authorList>
            <person name="Scholz U."/>
            <person name="Mascher M."/>
            <person name="Fiebig A."/>
        </authorList>
    </citation>
    <scope>NUCLEOTIDE SEQUENCE [LARGE SCALE GENOMIC DNA]</scope>
    <source>
        <strain evidence="1">cv. Morex</strain>
    </source>
</reference>
<keyword evidence="2" id="KW-1185">Reference proteome</keyword>
<sequence length="68" mass="8133">MRTKTAFFNRTKFIIGNGEFTRFWEDTWLGDEPLALQYPQLYILPSADRRPLRQCYVRLLLTFSFADP</sequence>